<evidence type="ECO:0000313" key="3">
    <source>
        <dbReference type="EMBL" id="KIX94775.1"/>
    </source>
</evidence>
<accession>A0A0D2GZ06</accession>
<organism evidence="3 4">
    <name type="scientific">Fonsecaea multimorphosa CBS 102226</name>
    <dbReference type="NCBI Taxonomy" id="1442371"/>
    <lineage>
        <taxon>Eukaryota</taxon>
        <taxon>Fungi</taxon>
        <taxon>Dikarya</taxon>
        <taxon>Ascomycota</taxon>
        <taxon>Pezizomycotina</taxon>
        <taxon>Eurotiomycetes</taxon>
        <taxon>Chaetothyriomycetidae</taxon>
        <taxon>Chaetothyriales</taxon>
        <taxon>Herpotrichiellaceae</taxon>
        <taxon>Fonsecaea</taxon>
    </lineage>
</organism>
<dbReference type="PANTHER" id="PTHR38886:SF1">
    <property type="entry name" value="NACHT-NTPASE AND P-LOOP NTPASES N-TERMINAL DOMAIN-CONTAINING PROTEIN"/>
    <property type="match status" value="1"/>
</dbReference>
<proteinExistence type="predicted"/>
<evidence type="ECO:0000313" key="4">
    <source>
        <dbReference type="Proteomes" id="UP000053411"/>
    </source>
</evidence>
<feature type="domain" description="Ubiquitin-like" evidence="2">
    <location>
        <begin position="364"/>
        <end position="444"/>
    </location>
</feature>
<dbReference type="Proteomes" id="UP000053411">
    <property type="component" value="Unassembled WGS sequence"/>
</dbReference>
<dbReference type="AlphaFoldDB" id="A0A0D2GZ06"/>
<feature type="compositionally biased region" description="Basic and acidic residues" evidence="1">
    <location>
        <begin position="243"/>
        <end position="253"/>
    </location>
</feature>
<reference evidence="3 4" key="1">
    <citation type="submission" date="2015-01" db="EMBL/GenBank/DDBJ databases">
        <title>The Genome Sequence of Fonsecaea multimorphosa CBS 102226.</title>
        <authorList>
            <consortium name="The Broad Institute Genomics Platform"/>
            <person name="Cuomo C."/>
            <person name="de Hoog S."/>
            <person name="Gorbushina A."/>
            <person name="Stielow B."/>
            <person name="Teixiera M."/>
            <person name="Abouelleil A."/>
            <person name="Chapman S.B."/>
            <person name="Priest M."/>
            <person name="Young S.K."/>
            <person name="Wortman J."/>
            <person name="Nusbaum C."/>
            <person name="Birren B."/>
        </authorList>
    </citation>
    <scope>NUCLEOTIDE SEQUENCE [LARGE SCALE GENOMIC DNA]</scope>
    <source>
        <strain evidence="3 4">CBS 102226</strain>
    </source>
</reference>
<protein>
    <recommendedName>
        <fullName evidence="2">Ubiquitin-like domain-containing protein</fullName>
    </recommendedName>
</protein>
<dbReference type="OrthoDB" id="4161384at2759"/>
<dbReference type="PANTHER" id="PTHR38886">
    <property type="entry name" value="SESA DOMAIN-CONTAINING PROTEIN"/>
    <property type="match status" value="1"/>
</dbReference>
<evidence type="ECO:0000259" key="2">
    <source>
        <dbReference type="Pfam" id="PF22893"/>
    </source>
</evidence>
<dbReference type="VEuPathDB" id="FungiDB:Z520_09465"/>
<dbReference type="InterPro" id="IPR054464">
    <property type="entry name" value="ULD_fung"/>
</dbReference>
<name>A0A0D2GZ06_9EURO</name>
<sequence>MSFGFSPPDAVNGICAVKTVWDALREDKGSKERVATASASVDHHLESMQNLQAVIDSTPDEVSASKTGVEKRVRALGQFQESRRSQLTKYKPWHGPFSGKKEFESSHARIASSAHAVQLDATLFTAELNLAETTKTRESLSQKIDMPSQELLHIQNAISPCLSQAIQRTAEASQSPLQHSIAVALDKTAQNLESTQGSIHSSQAKAYTMLKDMLQTMKCVEEKQNAEIPSEQPLSAVSEPEEDCKGSGKEHGVNHSSRVRVARHNFATELDTYIKNNGAVPLSDEIPPTLIGRLGPIAEQCLVPILVASVYFYMSRSRLQLSLQAFANLLKKDPVSAIVVGLVYMTVWRTTCRLSQSLSLLGADYITFEDAFGRSIQLPFVTAQYWTTFSGFIQAHFRDHPCFHFIAAGQFHLNLHSSRGRLITPQTWSCLMKPSANIAMSIFFELPRKACVRCFGELSFAWERAVLHLVPHMVRHVSIVLWTRSRPGNCV</sequence>
<gene>
    <name evidence="3" type="ORF">Z520_09465</name>
</gene>
<keyword evidence="4" id="KW-1185">Reference proteome</keyword>
<evidence type="ECO:0000256" key="1">
    <source>
        <dbReference type="SAM" id="MobiDB-lite"/>
    </source>
</evidence>
<dbReference type="Pfam" id="PF22893">
    <property type="entry name" value="ULD_2"/>
    <property type="match status" value="1"/>
</dbReference>
<dbReference type="GeneID" id="27715211"/>
<feature type="region of interest" description="Disordered" evidence="1">
    <location>
        <begin position="226"/>
        <end position="256"/>
    </location>
</feature>
<dbReference type="RefSeq" id="XP_016628898.1">
    <property type="nucleotide sequence ID" value="XM_016779959.1"/>
</dbReference>
<dbReference type="EMBL" id="KN848085">
    <property type="protein sequence ID" value="KIX94775.1"/>
    <property type="molecule type" value="Genomic_DNA"/>
</dbReference>